<dbReference type="Proteomes" id="UP000215086">
    <property type="component" value="Chromosome"/>
</dbReference>
<name>A0A286RBY0_9BACT</name>
<accession>A0A286RBY0</accession>
<keyword evidence="10" id="KW-1185">Reference proteome</keyword>
<organism evidence="9 10">
    <name type="scientific">Thermogutta terrifontis</name>
    <dbReference type="NCBI Taxonomy" id="1331910"/>
    <lineage>
        <taxon>Bacteria</taxon>
        <taxon>Pseudomonadati</taxon>
        <taxon>Planctomycetota</taxon>
        <taxon>Planctomycetia</taxon>
        <taxon>Pirellulales</taxon>
        <taxon>Thermoguttaceae</taxon>
        <taxon>Thermogutta</taxon>
    </lineage>
</organism>
<evidence type="ECO:0000256" key="3">
    <source>
        <dbReference type="ARBA" id="ARBA00022475"/>
    </source>
</evidence>
<evidence type="ECO:0000313" key="10">
    <source>
        <dbReference type="Proteomes" id="UP000215086"/>
    </source>
</evidence>
<feature type="domain" description="ABC transmembrane type-1" evidence="8">
    <location>
        <begin position="372"/>
        <end position="590"/>
    </location>
</feature>
<keyword evidence="2 7" id="KW-0813">Transport</keyword>
<dbReference type="Gene3D" id="1.10.3720.10">
    <property type="entry name" value="MetI-like"/>
    <property type="match status" value="1"/>
</dbReference>
<evidence type="ECO:0000256" key="2">
    <source>
        <dbReference type="ARBA" id="ARBA00022448"/>
    </source>
</evidence>
<evidence type="ECO:0000313" key="9">
    <source>
        <dbReference type="EMBL" id="ASV73473.1"/>
    </source>
</evidence>
<evidence type="ECO:0000256" key="6">
    <source>
        <dbReference type="ARBA" id="ARBA00023136"/>
    </source>
</evidence>
<dbReference type="InterPro" id="IPR035906">
    <property type="entry name" value="MetI-like_sf"/>
</dbReference>
<dbReference type="Pfam" id="PF00528">
    <property type="entry name" value="BPD_transp_1"/>
    <property type="match status" value="1"/>
</dbReference>
<dbReference type="AlphaFoldDB" id="A0A286RBY0"/>
<evidence type="ECO:0000256" key="1">
    <source>
        <dbReference type="ARBA" id="ARBA00004651"/>
    </source>
</evidence>
<evidence type="ECO:0000256" key="5">
    <source>
        <dbReference type="ARBA" id="ARBA00022989"/>
    </source>
</evidence>
<dbReference type="PROSITE" id="PS50928">
    <property type="entry name" value="ABC_TM1"/>
    <property type="match status" value="1"/>
</dbReference>
<evidence type="ECO:0000256" key="7">
    <source>
        <dbReference type="RuleBase" id="RU363032"/>
    </source>
</evidence>
<evidence type="ECO:0000256" key="4">
    <source>
        <dbReference type="ARBA" id="ARBA00022692"/>
    </source>
</evidence>
<dbReference type="SUPFAM" id="SSF161098">
    <property type="entry name" value="MetI-like"/>
    <property type="match status" value="1"/>
</dbReference>
<dbReference type="InterPro" id="IPR000515">
    <property type="entry name" value="MetI-like"/>
</dbReference>
<comment type="subcellular location">
    <subcellularLocation>
        <location evidence="1 7">Cell membrane</location>
        <topology evidence="1 7">Multi-pass membrane protein</topology>
    </subcellularLocation>
</comment>
<keyword evidence="6 7" id="KW-0472">Membrane</keyword>
<feature type="transmembrane region" description="Helical" evidence="7">
    <location>
        <begin position="567"/>
        <end position="593"/>
    </location>
</feature>
<feature type="transmembrane region" description="Helical" evidence="7">
    <location>
        <begin position="368"/>
        <end position="399"/>
    </location>
</feature>
<dbReference type="PANTHER" id="PTHR30465:SF0">
    <property type="entry name" value="OLIGOPEPTIDE TRANSPORT SYSTEM PERMEASE PROTEIN APPB"/>
    <property type="match status" value="1"/>
</dbReference>
<dbReference type="GO" id="GO:0005886">
    <property type="term" value="C:plasma membrane"/>
    <property type="evidence" value="ECO:0007669"/>
    <property type="project" value="UniProtKB-SubCell"/>
</dbReference>
<dbReference type="KEGG" id="ttf:THTE_0871"/>
<protein>
    <submittedName>
        <fullName evidence="9">Oligopeptide transport system permease protein OppB</fullName>
    </submittedName>
</protein>
<dbReference type="RefSeq" id="WP_095414064.1">
    <property type="nucleotide sequence ID" value="NZ_CP018477.1"/>
</dbReference>
<dbReference type="CDD" id="cd06261">
    <property type="entry name" value="TM_PBP2"/>
    <property type="match status" value="1"/>
</dbReference>
<keyword evidence="4 7" id="KW-0812">Transmembrane</keyword>
<comment type="similarity">
    <text evidence="7">Belongs to the binding-protein-dependent transport system permease family.</text>
</comment>
<evidence type="ECO:0000259" key="8">
    <source>
        <dbReference type="PROSITE" id="PS50928"/>
    </source>
</evidence>
<feature type="transmembrane region" description="Helical" evidence="7">
    <location>
        <begin position="463"/>
        <end position="486"/>
    </location>
</feature>
<feature type="transmembrane region" description="Helical" evidence="7">
    <location>
        <begin position="9"/>
        <end position="30"/>
    </location>
</feature>
<feature type="transmembrane region" description="Helical" evidence="7">
    <location>
        <begin position="521"/>
        <end position="547"/>
    </location>
</feature>
<feature type="transmembrane region" description="Helical" evidence="7">
    <location>
        <begin position="411"/>
        <end position="432"/>
    </location>
</feature>
<dbReference type="PANTHER" id="PTHR30465">
    <property type="entry name" value="INNER MEMBRANE ABC TRANSPORTER"/>
    <property type="match status" value="1"/>
</dbReference>
<dbReference type="OrthoDB" id="9773221at2"/>
<sequence length="606" mass="69228">MWSYIVRRLLLMIPTLFGITVVSFCIMQLAPGDPLLMQLGATGLAGQTTQTREAYLIQKRDLKLDRPLLLNFRYFRDYSQAVYWAGYYRVASQSQIAAELAVLAHDPTRLPNGHERLAFLRSLGIPRFRARLEDPAEHARLAQAVAAYVQVFCEDLGHHGVPFAVRLLESPDVDRQVKIGLIHALNSMVVEPFVFTYSARPREEETPYVVGAWRLWWKRTESTTRPLSSTERAELESRFHALCQMSQTQLLEELDYLDPQTVRFFAEKLLGDSTLREKFVASLALRRLVREPLRLDVPADAPESLVEEVAENWIAHYELYRQRYEPPFLLRVAYVFTDTQYAHMVWRLVTFQFGRSATKTREPVATKIWNAVIVSAPLILMAELVTYLIAIPAGIIAAVKRNTLTDRAISLTLFLLYSIPSFVAAMLLLLFFCYGDYLKWFPMIGLHSQGAENFSWPRYLLDYLWHAFLPVMCLSLFSLAGLAMYARTSMLEVISQDYIRTARAKGLSEFTVIFKHALRNALIPILTLFSSFLPALLGGSVLVEYIFGIHGMGRLSWESIEQKDYPTLMALIYIDAIIVLLSILLTDILYVLVDPRITFSAQGEEK</sequence>
<dbReference type="EMBL" id="CP018477">
    <property type="protein sequence ID" value="ASV73473.1"/>
    <property type="molecule type" value="Genomic_DNA"/>
</dbReference>
<proteinExistence type="inferred from homology"/>
<gene>
    <name evidence="9" type="ORF">THTE_0871</name>
</gene>
<keyword evidence="5 7" id="KW-1133">Transmembrane helix</keyword>
<dbReference type="GO" id="GO:0055085">
    <property type="term" value="P:transmembrane transport"/>
    <property type="evidence" value="ECO:0007669"/>
    <property type="project" value="InterPro"/>
</dbReference>
<keyword evidence="3" id="KW-1003">Cell membrane</keyword>
<reference evidence="9 10" key="1">
    <citation type="journal article" name="Front. Microbiol.">
        <title>Sugar Metabolism of the First Thermophilic Planctomycete Thermogutta terrifontis: Comparative Genomic and Transcriptomic Approaches.</title>
        <authorList>
            <person name="Elcheninov A.G."/>
            <person name="Menzel P."/>
            <person name="Gudbergsdottir S.R."/>
            <person name="Slesarev A.I."/>
            <person name="Kadnikov V.V."/>
            <person name="Krogh A."/>
            <person name="Bonch-Osmolovskaya E.A."/>
            <person name="Peng X."/>
            <person name="Kublanov I.V."/>
        </authorList>
    </citation>
    <scope>NUCLEOTIDE SEQUENCE [LARGE SCALE GENOMIC DNA]</scope>
    <source>
        <strain evidence="9 10">R1</strain>
    </source>
</reference>